<dbReference type="Proteomes" id="UP000257109">
    <property type="component" value="Unassembled WGS sequence"/>
</dbReference>
<evidence type="ECO:0000313" key="2">
    <source>
        <dbReference type="Proteomes" id="UP000257109"/>
    </source>
</evidence>
<dbReference type="EMBL" id="QJKJ01000309">
    <property type="protein sequence ID" value="RDY13245.1"/>
    <property type="molecule type" value="Genomic_DNA"/>
</dbReference>
<accession>A0A371IE42</accession>
<evidence type="ECO:0000313" key="1">
    <source>
        <dbReference type="EMBL" id="RDY13245.1"/>
    </source>
</evidence>
<proteinExistence type="predicted"/>
<sequence>MNRTSMDTTYRGMIRKKGPRKIDATIEDMTSNSNNYYSNDKHMTRRSTRMYQCVPYLPRTCEQYRTIGYAKKRLSDRQIICQGHIGSKLHCSE</sequence>
<name>A0A371IE42_MUCPR</name>
<gene>
    <name evidence="1" type="ORF">CR513_01868</name>
</gene>
<comment type="caution">
    <text evidence="1">The sequence shown here is derived from an EMBL/GenBank/DDBJ whole genome shotgun (WGS) entry which is preliminary data.</text>
</comment>
<keyword evidence="2" id="KW-1185">Reference proteome</keyword>
<reference evidence="1" key="1">
    <citation type="submission" date="2018-05" db="EMBL/GenBank/DDBJ databases">
        <title>Draft genome of Mucuna pruriens seed.</title>
        <authorList>
            <person name="Nnadi N.E."/>
            <person name="Vos R."/>
            <person name="Hasami M.H."/>
            <person name="Devisetty U.K."/>
            <person name="Aguiy J.C."/>
        </authorList>
    </citation>
    <scope>NUCLEOTIDE SEQUENCE [LARGE SCALE GENOMIC DNA]</scope>
    <source>
        <strain evidence="1">JCA_2017</strain>
    </source>
</reference>
<feature type="non-terminal residue" evidence="1">
    <location>
        <position position="1"/>
    </location>
</feature>
<protein>
    <submittedName>
        <fullName evidence="1">Uncharacterized protein</fullName>
    </submittedName>
</protein>
<organism evidence="1 2">
    <name type="scientific">Mucuna pruriens</name>
    <name type="common">Velvet bean</name>
    <name type="synonym">Dolichos pruriens</name>
    <dbReference type="NCBI Taxonomy" id="157652"/>
    <lineage>
        <taxon>Eukaryota</taxon>
        <taxon>Viridiplantae</taxon>
        <taxon>Streptophyta</taxon>
        <taxon>Embryophyta</taxon>
        <taxon>Tracheophyta</taxon>
        <taxon>Spermatophyta</taxon>
        <taxon>Magnoliopsida</taxon>
        <taxon>eudicotyledons</taxon>
        <taxon>Gunneridae</taxon>
        <taxon>Pentapetalae</taxon>
        <taxon>rosids</taxon>
        <taxon>fabids</taxon>
        <taxon>Fabales</taxon>
        <taxon>Fabaceae</taxon>
        <taxon>Papilionoideae</taxon>
        <taxon>50 kb inversion clade</taxon>
        <taxon>NPAAA clade</taxon>
        <taxon>indigoferoid/millettioid clade</taxon>
        <taxon>Phaseoleae</taxon>
        <taxon>Mucuna</taxon>
    </lineage>
</organism>
<dbReference type="AlphaFoldDB" id="A0A371IE42"/>